<reference evidence="1 2" key="1">
    <citation type="submission" date="2012-07" db="EMBL/GenBank/DDBJ databases">
        <authorList>
            <person name="Durkin A.S."/>
            <person name="McCorrison J."/>
            <person name="Torralba M."/>
            <person name="Gillis M."/>
            <person name="Methe B."/>
            <person name="Sutton G."/>
            <person name="Nelson K.E."/>
        </authorList>
    </citation>
    <scope>NUCLEOTIDE SEQUENCE [LARGE SCALE GENOMIC DNA]</scope>
    <source>
        <strain evidence="1 2">Fnf 1007</strain>
    </source>
</reference>
<proteinExistence type="predicted"/>
<dbReference type="Proteomes" id="UP000003120">
    <property type="component" value="Unassembled WGS sequence"/>
</dbReference>
<protein>
    <submittedName>
        <fullName evidence="1">Uncharacterized protein</fullName>
    </submittedName>
</protein>
<dbReference type="EMBL" id="ALKK01000054">
    <property type="protein sequence ID" value="EJU16611.1"/>
    <property type="molecule type" value="Genomic_DNA"/>
</dbReference>
<accession>A0AAN4ASV5</accession>
<organism evidence="1 2">
    <name type="scientific">Fusobacterium necrophorum subsp. funduliforme Fnf 1007</name>
    <dbReference type="NCBI Taxonomy" id="1161424"/>
    <lineage>
        <taxon>Bacteria</taxon>
        <taxon>Fusobacteriati</taxon>
        <taxon>Fusobacteriota</taxon>
        <taxon>Fusobacteriia</taxon>
        <taxon>Fusobacteriales</taxon>
        <taxon>Fusobacteriaceae</taxon>
        <taxon>Fusobacterium</taxon>
    </lineage>
</organism>
<evidence type="ECO:0000313" key="2">
    <source>
        <dbReference type="Proteomes" id="UP000003120"/>
    </source>
</evidence>
<comment type="caution">
    <text evidence="1">The sequence shown here is derived from an EMBL/GenBank/DDBJ whole genome shotgun (WGS) entry which is preliminary data.</text>
</comment>
<dbReference type="AlphaFoldDB" id="A0AAN4ASV5"/>
<sequence>MIKIMKKAARLVPALPFRRKKTGSPKIKAAVKQRICLFVRLKATFVLTFVKSFGTGTYAIKASFPLKRNTAFYFVSPYIPSGTFLPCKKLYFREISHKGCDFFSCYIRLFAVCFNRAYDKLMNIFRLSFGMTFRCK</sequence>
<evidence type="ECO:0000313" key="1">
    <source>
        <dbReference type="EMBL" id="EJU16611.1"/>
    </source>
</evidence>
<name>A0AAN4ASV5_9FUSO</name>
<gene>
    <name evidence="1" type="ORF">HMPREF1127_0145</name>
</gene>